<evidence type="ECO:0000256" key="8">
    <source>
        <dbReference type="ARBA" id="ARBA00022932"/>
    </source>
</evidence>
<dbReference type="InterPro" id="IPR039537">
    <property type="entry name" value="Retrotran_Ty1/copia-like"/>
</dbReference>
<evidence type="ECO:0000256" key="3">
    <source>
        <dbReference type="ARBA" id="ARBA00022759"/>
    </source>
</evidence>
<dbReference type="SUPFAM" id="SSF53098">
    <property type="entry name" value="Ribonuclease H-like"/>
    <property type="match status" value="1"/>
</dbReference>
<evidence type="ECO:0000313" key="14">
    <source>
        <dbReference type="Proteomes" id="UP000321947"/>
    </source>
</evidence>
<keyword evidence="6" id="KW-0229">DNA integration</keyword>
<dbReference type="GO" id="GO:0016787">
    <property type="term" value="F:hydrolase activity"/>
    <property type="evidence" value="ECO:0007669"/>
    <property type="project" value="UniProtKB-KW"/>
</dbReference>
<evidence type="ECO:0000256" key="5">
    <source>
        <dbReference type="ARBA" id="ARBA00022842"/>
    </source>
</evidence>
<dbReference type="GO" id="GO:0004519">
    <property type="term" value="F:endonuclease activity"/>
    <property type="evidence" value="ECO:0007669"/>
    <property type="project" value="UniProtKB-KW"/>
</dbReference>
<evidence type="ECO:0000313" key="12">
    <source>
        <dbReference type="EMBL" id="TYK06232.1"/>
    </source>
</evidence>
<evidence type="ECO:0000259" key="10">
    <source>
        <dbReference type="PROSITE" id="PS50994"/>
    </source>
</evidence>
<evidence type="ECO:0000256" key="1">
    <source>
        <dbReference type="ARBA" id="ARBA00022722"/>
    </source>
</evidence>
<evidence type="ECO:0000256" key="4">
    <source>
        <dbReference type="ARBA" id="ARBA00022801"/>
    </source>
</evidence>
<dbReference type="STRING" id="1194695.A0A5A7V1G6"/>
<keyword evidence="9" id="KW-0233">DNA recombination</keyword>
<dbReference type="EMBL" id="SSTD01013559">
    <property type="protein sequence ID" value="TYK06232.1"/>
    <property type="molecule type" value="Genomic_DNA"/>
</dbReference>
<comment type="caution">
    <text evidence="11">The sequence shown here is derived from an EMBL/GenBank/DDBJ whole genome shotgun (WGS) entry which is preliminary data.</text>
</comment>
<dbReference type="InterPro" id="IPR001584">
    <property type="entry name" value="Integrase_cat-core"/>
</dbReference>
<dbReference type="PROSITE" id="PS50994">
    <property type="entry name" value="INTEGRASE"/>
    <property type="match status" value="1"/>
</dbReference>
<dbReference type="Proteomes" id="UP000321393">
    <property type="component" value="Unassembled WGS sequence"/>
</dbReference>
<keyword evidence="5" id="KW-0460">Magnesium</keyword>
<keyword evidence="2" id="KW-0479">Metal-binding</keyword>
<dbReference type="GO" id="GO:0003676">
    <property type="term" value="F:nucleic acid binding"/>
    <property type="evidence" value="ECO:0007669"/>
    <property type="project" value="InterPro"/>
</dbReference>
<protein>
    <submittedName>
        <fullName evidence="11">Gag-Pol</fullName>
    </submittedName>
</protein>
<dbReference type="InterPro" id="IPR012337">
    <property type="entry name" value="RNaseH-like_sf"/>
</dbReference>
<dbReference type="GO" id="GO:0003887">
    <property type="term" value="F:DNA-directed DNA polymerase activity"/>
    <property type="evidence" value="ECO:0007669"/>
    <property type="project" value="UniProtKB-KW"/>
</dbReference>
<gene>
    <name evidence="12" type="ORF">E5676_scaffold157G00030</name>
    <name evidence="11" type="ORF">E6C27_scaffold455G00030</name>
</gene>
<keyword evidence="8" id="KW-0808">Transferase</keyword>
<dbReference type="PANTHER" id="PTHR42648:SF11">
    <property type="entry name" value="TRANSPOSON TY4-P GAG-POL POLYPROTEIN"/>
    <property type="match status" value="1"/>
</dbReference>
<dbReference type="AlphaFoldDB" id="A0A5A7V1G6"/>
<dbReference type="GO" id="GO:0003964">
    <property type="term" value="F:RNA-directed DNA polymerase activity"/>
    <property type="evidence" value="ECO:0007669"/>
    <property type="project" value="UniProtKB-KW"/>
</dbReference>
<keyword evidence="3" id="KW-0255">Endonuclease</keyword>
<keyword evidence="7" id="KW-0695">RNA-directed DNA polymerase</keyword>
<sequence length="199" mass="23205">MDANLYMLEGETLQKGEASVASSSSGENLSMMWHCKLGYMSEQRLKILVEQNLLPGLTKVSLPFCEHYVKRGARYFVSFMDDYFRRRWVYHIKRKADVCSIFKVFKAQVELQSSKKIKCLRTDNGGEYISNEFAKFYNQEGIKRQFTTAYTPQQNEVAERMNRTLLERTRAMLGAAGLKKLQSWIQNPEDDYSWDMLMG</sequence>
<accession>A0A5A7V1G6</accession>
<evidence type="ECO:0000256" key="6">
    <source>
        <dbReference type="ARBA" id="ARBA00022908"/>
    </source>
</evidence>
<feature type="domain" description="Integrase catalytic" evidence="10">
    <location>
        <begin position="51"/>
        <end position="199"/>
    </location>
</feature>
<keyword evidence="1" id="KW-0540">Nuclease</keyword>
<dbReference type="PANTHER" id="PTHR42648">
    <property type="entry name" value="TRANSPOSASE, PUTATIVE-RELATED"/>
    <property type="match status" value="1"/>
</dbReference>
<evidence type="ECO:0000256" key="7">
    <source>
        <dbReference type="ARBA" id="ARBA00022918"/>
    </source>
</evidence>
<evidence type="ECO:0000313" key="11">
    <source>
        <dbReference type="EMBL" id="KAA0061180.1"/>
    </source>
</evidence>
<dbReference type="GO" id="GO:0015074">
    <property type="term" value="P:DNA integration"/>
    <property type="evidence" value="ECO:0007669"/>
    <property type="project" value="UniProtKB-KW"/>
</dbReference>
<evidence type="ECO:0000256" key="2">
    <source>
        <dbReference type="ARBA" id="ARBA00022723"/>
    </source>
</evidence>
<dbReference type="Gene3D" id="3.30.420.10">
    <property type="entry name" value="Ribonuclease H-like superfamily/Ribonuclease H"/>
    <property type="match status" value="1"/>
</dbReference>
<dbReference type="GO" id="GO:0046872">
    <property type="term" value="F:metal ion binding"/>
    <property type="evidence" value="ECO:0007669"/>
    <property type="project" value="UniProtKB-KW"/>
</dbReference>
<evidence type="ECO:0000256" key="9">
    <source>
        <dbReference type="ARBA" id="ARBA00023172"/>
    </source>
</evidence>
<dbReference type="Pfam" id="PF13976">
    <property type="entry name" value="gag_pre-integrs"/>
    <property type="match status" value="1"/>
</dbReference>
<dbReference type="GO" id="GO:0006310">
    <property type="term" value="P:DNA recombination"/>
    <property type="evidence" value="ECO:0007669"/>
    <property type="project" value="UniProtKB-KW"/>
</dbReference>
<keyword evidence="8" id="KW-0239">DNA-directed DNA polymerase</keyword>
<organism evidence="11 13">
    <name type="scientific">Cucumis melo var. makuwa</name>
    <name type="common">Oriental melon</name>
    <dbReference type="NCBI Taxonomy" id="1194695"/>
    <lineage>
        <taxon>Eukaryota</taxon>
        <taxon>Viridiplantae</taxon>
        <taxon>Streptophyta</taxon>
        <taxon>Embryophyta</taxon>
        <taxon>Tracheophyta</taxon>
        <taxon>Spermatophyta</taxon>
        <taxon>Magnoliopsida</taxon>
        <taxon>eudicotyledons</taxon>
        <taxon>Gunneridae</taxon>
        <taxon>Pentapetalae</taxon>
        <taxon>rosids</taxon>
        <taxon>fabids</taxon>
        <taxon>Cucurbitales</taxon>
        <taxon>Cucurbitaceae</taxon>
        <taxon>Benincaseae</taxon>
        <taxon>Cucumis</taxon>
    </lineage>
</organism>
<proteinExistence type="predicted"/>
<evidence type="ECO:0000313" key="13">
    <source>
        <dbReference type="Proteomes" id="UP000321393"/>
    </source>
</evidence>
<dbReference type="OrthoDB" id="1935865at2759"/>
<reference evidence="13 14" key="1">
    <citation type="submission" date="2019-08" db="EMBL/GenBank/DDBJ databases">
        <title>Draft genome sequences of two oriental melons (Cucumis melo L. var makuwa).</title>
        <authorList>
            <person name="Kwon S.-Y."/>
        </authorList>
    </citation>
    <scope>NUCLEOTIDE SEQUENCE [LARGE SCALE GENOMIC DNA]</scope>
    <source>
        <strain evidence="14">cv. Chang Bougi</strain>
        <strain evidence="13">cv. SW 3</strain>
        <tissue evidence="11">Leaf</tissue>
    </source>
</reference>
<dbReference type="Proteomes" id="UP000321947">
    <property type="component" value="Unassembled WGS sequence"/>
</dbReference>
<name>A0A5A7V1G6_CUCMM</name>
<dbReference type="InterPro" id="IPR036397">
    <property type="entry name" value="RNaseH_sf"/>
</dbReference>
<keyword evidence="8" id="KW-0548">Nucleotidyltransferase</keyword>
<dbReference type="InterPro" id="IPR025724">
    <property type="entry name" value="GAG-pre-integrase_dom"/>
</dbReference>
<keyword evidence="4" id="KW-0378">Hydrolase</keyword>
<dbReference type="EMBL" id="SSTE01005050">
    <property type="protein sequence ID" value="KAA0061180.1"/>
    <property type="molecule type" value="Genomic_DNA"/>
</dbReference>